<dbReference type="AlphaFoldDB" id="A0A8X6X7H2"/>
<feature type="compositionally biased region" description="Polar residues" evidence="1">
    <location>
        <begin position="38"/>
        <end position="49"/>
    </location>
</feature>
<accession>A0A8X6X7H2</accession>
<comment type="caution">
    <text evidence="2">The sequence shown here is derived from an EMBL/GenBank/DDBJ whole genome shotgun (WGS) entry which is preliminary data.</text>
</comment>
<dbReference type="EMBL" id="BMAV01006482">
    <property type="protein sequence ID" value="GFY48472.1"/>
    <property type="molecule type" value="Genomic_DNA"/>
</dbReference>
<proteinExistence type="predicted"/>
<organism evidence="2 3">
    <name type="scientific">Trichonephila inaurata madagascariensis</name>
    <dbReference type="NCBI Taxonomy" id="2747483"/>
    <lineage>
        <taxon>Eukaryota</taxon>
        <taxon>Metazoa</taxon>
        <taxon>Ecdysozoa</taxon>
        <taxon>Arthropoda</taxon>
        <taxon>Chelicerata</taxon>
        <taxon>Arachnida</taxon>
        <taxon>Araneae</taxon>
        <taxon>Araneomorphae</taxon>
        <taxon>Entelegynae</taxon>
        <taxon>Araneoidea</taxon>
        <taxon>Nephilidae</taxon>
        <taxon>Trichonephila</taxon>
        <taxon>Trichonephila inaurata</taxon>
    </lineage>
</organism>
<name>A0A8X6X7H2_9ARAC</name>
<evidence type="ECO:0000313" key="3">
    <source>
        <dbReference type="Proteomes" id="UP000886998"/>
    </source>
</evidence>
<feature type="compositionally biased region" description="Basic and acidic residues" evidence="1">
    <location>
        <begin position="50"/>
        <end position="59"/>
    </location>
</feature>
<evidence type="ECO:0000256" key="1">
    <source>
        <dbReference type="SAM" id="MobiDB-lite"/>
    </source>
</evidence>
<protein>
    <submittedName>
        <fullName evidence="2">Uncharacterized protein</fullName>
    </submittedName>
</protein>
<reference evidence="2" key="1">
    <citation type="submission" date="2020-08" db="EMBL/GenBank/DDBJ databases">
        <title>Multicomponent nature underlies the extraordinary mechanical properties of spider dragline silk.</title>
        <authorList>
            <person name="Kono N."/>
            <person name="Nakamura H."/>
            <person name="Mori M."/>
            <person name="Yoshida Y."/>
            <person name="Ohtoshi R."/>
            <person name="Malay A.D."/>
            <person name="Moran D.A.P."/>
            <person name="Tomita M."/>
            <person name="Numata K."/>
            <person name="Arakawa K."/>
        </authorList>
    </citation>
    <scope>NUCLEOTIDE SEQUENCE</scope>
</reference>
<evidence type="ECO:0000313" key="2">
    <source>
        <dbReference type="EMBL" id="GFY48472.1"/>
    </source>
</evidence>
<keyword evidence="3" id="KW-1185">Reference proteome</keyword>
<sequence>MANWHECPAFPKIKAKKGDPSQNRNTRNPLPPAKPVDSNLTYANVTKPSQQREPRDRSKSVISVPEAPKPHTTKTTPPPPPSENNNHTQDDNFTFMDAVKEIKTLFTKNSHTSLRLGSLLMPPKSMKR</sequence>
<feature type="region of interest" description="Disordered" evidence="1">
    <location>
        <begin position="109"/>
        <end position="128"/>
    </location>
</feature>
<feature type="region of interest" description="Disordered" evidence="1">
    <location>
        <begin position="1"/>
        <end position="93"/>
    </location>
</feature>
<dbReference type="OrthoDB" id="10537668at2759"/>
<gene>
    <name evidence="2" type="ORF">TNIN_53021</name>
</gene>
<dbReference type="Proteomes" id="UP000886998">
    <property type="component" value="Unassembled WGS sequence"/>
</dbReference>